<dbReference type="Proteomes" id="UP000005877">
    <property type="component" value="Chromosome"/>
</dbReference>
<dbReference type="EMBL" id="CP003117">
    <property type="protein sequence ID" value="AET63485.1"/>
    <property type="molecule type" value="Genomic_DNA"/>
</dbReference>
<organism evidence="1 2">
    <name type="scientific">Methanothrix harundinacea (strain 6Ac)</name>
    <name type="common">Methanosaeta harundinacea</name>
    <dbReference type="NCBI Taxonomy" id="1110509"/>
    <lineage>
        <taxon>Archaea</taxon>
        <taxon>Methanobacteriati</taxon>
        <taxon>Methanobacteriota</taxon>
        <taxon>Stenosarchaea group</taxon>
        <taxon>Methanomicrobia</taxon>
        <taxon>Methanotrichales</taxon>
        <taxon>Methanotrichaceae</taxon>
        <taxon>Methanothrix</taxon>
    </lineage>
</organism>
<evidence type="ECO:0000313" key="1">
    <source>
        <dbReference type="EMBL" id="AET63485.1"/>
    </source>
</evidence>
<keyword evidence="2" id="KW-1185">Reference proteome</keyword>
<dbReference type="HOGENOM" id="CLU_1607159_0_0_2"/>
<protein>
    <submittedName>
        <fullName evidence="1">Uncharacterized protein</fullName>
    </submittedName>
</protein>
<name>G7WKK6_METH6</name>
<evidence type="ECO:0000313" key="2">
    <source>
        <dbReference type="Proteomes" id="UP000005877"/>
    </source>
</evidence>
<proteinExistence type="predicted"/>
<dbReference type="STRING" id="1110509.Mhar_0092"/>
<sequence length="165" mass="19482">MKFGSVDGCYERMTLYAHSSNGSFIPLGRVSYNPEYDKKGRINYPDDQGCIAKAWRNNWHFSNDYPDPETATKRYYQRCEKDGVPEDIMKNVKMKSRLYCGFRIWDNSGTEPLAVLIAEATDPHRYQEEELRSIFQEEQKWFMGELIKRVKQRIPDFKEAKLKGF</sequence>
<dbReference type="PATRIC" id="fig|1110509.7.peg.99"/>
<dbReference type="AlphaFoldDB" id="G7WKK6"/>
<accession>G7WKK6</accession>
<dbReference type="KEGG" id="mhi:Mhar_0092"/>
<reference evidence="1 2" key="1">
    <citation type="journal article" date="2012" name="PLoS ONE">
        <title>The genome characteristics and predicted function of methyl-group oxidation pathway in the obligate aceticlastic methanogens, Methanosaeta spp.</title>
        <authorList>
            <person name="Zhu J."/>
            <person name="Zheng H."/>
            <person name="Ai G."/>
            <person name="Zhang G."/>
            <person name="Liu D."/>
            <person name="Liu X."/>
            <person name="Dong X."/>
        </authorList>
    </citation>
    <scope>NUCLEOTIDE SEQUENCE [LARGE SCALE GENOMIC DNA]</scope>
    <source>
        <strain evidence="1 2">6Ac</strain>
    </source>
</reference>
<gene>
    <name evidence="1" type="ordered locus">Mhar_0092</name>
</gene>